<gene>
    <name evidence="2" type="ORF">PM738_18190</name>
</gene>
<protein>
    <submittedName>
        <fullName evidence="2">Uncharacterized protein</fullName>
    </submittedName>
</protein>
<accession>A0AB35INT2</accession>
<dbReference type="Proteomes" id="UP001211987">
    <property type="component" value="Unassembled WGS sequence"/>
</dbReference>
<sequence>MKQAFEYFIEAVMVTIIIAIIVGAMNITSQIREANEFHNLAIAEVEASDFDDSIIKKYATGEVNPNVITEFKNASVTTDSSVDYASERIYKVTTTYKISLPILGYVKTTTISGYAR</sequence>
<dbReference type="AlphaFoldDB" id="A0AB35INT2"/>
<keyword evidence="1" id="KW-0472">Membrane</keyword>
<reference evidence="2" key="1">
    <citation type="submission" date="2023-01" db="EMBL/GenBank/DDBJ databases">
        <title>Human gut microbiome strain richness.</title>
        <authorList>
            <person name="Chen-Liaw A."/>
        </authorList>
    </citation>
    <scope>NUCLEOTIDE SEQUENCE</scope>
    <source>
        <strain evidence="2">1001217st2_G6_1001217B_191108</strain>
    </source>
</reference>
<name>A0AB35INT2_9FIRM</name>
<evidence type="ECO:0000313" key="2">
    <source>
        <dbReference type="EMBL" id="MDB7085737.1"/>
    </source>
</evidence>
<evidence type="ECO:0000313" key="3">
    <source>
        <dbReference type="Proteomes" id="UP001211987"/>
    </source>
</evidence>
<comment type="caution">
    <text evidence="2">The sequence shown here is derived from an EMBL/GenBank/DDBJ whole genome shotgun (WGS) entry which is preliminary data.</text>
</comment>
<dbReference type="EMBL" id="JAQLKE010000051">
    <property type="protein sequence ID" value="MDB7085737.1"/>
    <property type="molecule type" value="Genomic_DNA"/>
</dbReference>
<keyword evidence="1" id="KW-1133">Transmembrane helix</keyword>
<organism evidence="2 3">
    <name type="scientific">Thomasclavelia ramosa</name>
    <dbReference type="NCBI Taxonomy" id="1547"/>
    <lineage>
        <taxon>Bacteria</taxon>
        <taxon>Bacillati</taxon>
        <taxon>Bacillota</taxon>
        <taxon>Erysipelotrichia</taxon>
        <taxon>Erysipelotrichales</taxon>
        <taxon>Coprobacillaceae</taxon>
        <taxon>Thomasclavelia</taxon>
    </lineage>
</organism>
<feature type="transmembrane region" description="Helical" evidence="1">
    <location>
        <begin position="7"/>
        <end position="27"/>
    </location>
</feature>
<dbReference type="RefSeq" id="WP_009009752.1">
    <property type="nucleotide sequence ID" value="NZ_BAABXX010000002.1"/>
</dbReference>
<evidence type="ECO:0000256" key="1">
    <source>
        <dbReference type="SAM" id="Phobius"/>
    </source>
</evidence>
<proteinExistence type="predicted"/>
<keyword evidence="1" id="KW-0812">Transmembrane</keyword>